<evidence type="ECO:0000259" key="12">
    <source>
        <dbReference type="Pfam" id="PF01343"/>
    </source>
</evidence>
<dbReference type="PANTHER" id="PTHR42987:SF4">
    <property type="entry name" value="PROTEASE SOHB-RELATED"/>
    <property type="match status" value="1"/>
</dbReference>
<dbReference type="InterPro" id="IPR013703">
    <property type="entry name" value="Peptidase_S49_N_proteobac"/>
</dbReference>
<dbReference type="SUPFAM" id="SSF52096">
    <property type="entry name" value="ClpP/crotonase"/>
    <property type="match status" value="1"/>
</dbReference>
<dbReference type="Gene3D" id="3.90.226.10">
    <property type="entry name" value="2-enoyl-CoA Hydratase, Chain A, domain 1"/>
    <property type="match status" value="1"/>
</dbReference>
<feature type="domain" description="Peptidase S49 N-terminal proteobacteria" evidence="13">
    <location>
        <begin position="3"/>
        <end position="158"/>
    </location>
</feature>
<dbReference type="STRING" id="1267021.FPB0191_00044"/>
<reference evidence="14 15" key="1">
    <citation type="journal article" date="2014" name="Appl. Environ. Microbiol.">
        <title>Gut symbionts from distinct hosts exhibit genotoxic activity via divergent colibactin biosynthetic pathways.</title>
        <authorList>
            <person name="Engel P."/>
            <person name="Vizcaino M.I."/>
            <person name="Crawford J.M."/>
        </authorList>
    </citation>
    <scope>NUCLEOTIDE SEQUENCE [LARGE SCALE GENOMIC DNA]</scope>
    <source>
        <strain evidence="14 15">PEB0191</strain>
    </source>
</reference>
<dbReference type="HOGENOM" id="CLU_070316_0_0_6"/>
<dbReference type="GO" id="GO:0006508">
    <property type="term" value="P:proteolysis"/>
    <property type="evidence" value="ECO:0007669"/>
    <property type="project" value="UniProtKB-KW"/>
</dbReference>
<dbReference type="NCBIfam" id="NF008745">
    <property type="entry name" value="PRK11778.1"/>
    <property type="match status" value="1"/>
</dbReference>
<dbReference type="EMBL" id="CP009056">
    <property type="protein sequence ID" value="AJA43912.1"/>
    <property type="molecule type" value="Genomic_DNA"/>
</dbReference>
<dbReference type="Pfam" id="PF01343">
    <property type="entry name" value="Peptidase_S49"/>
    <property type="match status" value="1"/>
</dbReference>
<dbReference type="InterPro" id="IPR047272">
    <property type="entry name" value="S49_SppA_C"/>
</dbReference>
<evidence type="ECO:0000259" key="13">
    <source>
        <dbReference type="Pfam" id="PF08496"/>
    </source>
</evidence>
<keyword evidence="15" id="KW-1185">Reference proteome</keyword>
<dbReference type="OrthoDB" id="5614232at2"/>
<evidence type="ECO:0000256" key="8">
    <source>
        <dbReference type="ARBA" id="ARBA00022989"/>
    </source>
</evidence>
<sequence>MQWLSQYFVFLAETVTIVIAIFAVLLFIFAQKKKSMPTGSFEIKDITEEYQNTKETMLRNIMDDVATKEFNKQQKQQRKKEKKQLKQAQKSQSDNTNHNKPNCYVLSFNGSVDAHEVEDLRQEVTAIISIIKPEDKVLLKLESPGGVVHGYGLAASQLLRFRQRDIDLTAVVDKVAASGGYMMACTANKIIAAPFAIIGSIGVVAQIPNFHRLLKKNDIDIELQTAGQYKRTLTMFGENTEEGRKKFQQELEETHLLFKDFVFENRPNVDIQEVATGEHWFAVQAKEKGLVDEINTSDDVILSLIDSYKIISVKYHRRKKITERLAKNIVSGIEKLCFRNSRTIY</sequence>
<evidence type="ECO:0000256" key="10">
    <source>
        <dbReference type="SAM" id="MobiDB-lite"/>
    </source>
</evidence>
<keyword evidence="7" id="KW-0720">Serine protease</keyword>
<dbReference type="AlphaFoldDB" id="A0A0A7RZB6"/>
<evidence type="ECO:0000256" key="3">
    <source>
        <dbReference type="ARBA" id="ARBA00022475"/>
    </source>
</evidence>
<evidence type="ECO:0000256" key="4">
    <source>
        <dbReference type="ARBA" id="ARBA00022670"/>
    </source>
</evidence>
<dbReference type="CDD" id="cd07023">
    <property type="entry name" value="S49_Sppa_N_C"/>
    <property type="match status" value="1"/>
</dbReference>
<keyword evidence="6 14" id="KW-0378">Hydrolase</keyword>
<comment type="subcellular location">
    <subcellularLocation>
        <location evidence="1">Cell membrane</location>
    </subcellularLocation>
</comment>
<evidence type="ECO:0000313" key="14">
    <source>
        <dbReference type="EMBL" id="AJA43912.1"/>
    </source>
</evidence>
<dbReference type="InterPro" id="IPR002142">
    <property type="entry name" value="Peptidase_S49"/>
</dbReference>
<accession>A0A0A7RZB6</accession>
<name>A0A0A7RZB6_FRIPE</name>
<evidence type="ECO:0000256" key="7">
    <source>
        <dbReference type="ARBA" id="ARBA00022825"/>
    </source>
</evidence>
<dbReference type="Proteomes" id="UP000030901">
    <property type="component" value="Chromosome"/>
</dbReference>
<proteinExistence type="inferred from homology"/>
<dbReference type="GO" id="GO:0005886">
    <property type="term" value="C:plasma membrane"/>
    <property type="evidence" value="ECO:0007669"/>
    <property type="project" value="UniProtKB-SubCell"/>
</dbReference>
<comment type="similarity">
    <text evidence="2">Belongs to the peptidase S49 family.</text>
</comment>
<keyword evidence="9 11" id="KW-0472">Membrane</keyword>
<protein>
    <submittedName>
        <fullName evidence="14">Inner membrane peptidase, serine peptidase, MEROPS family S49</fullName>
        <ecNumber evidence="14">3.4.21.-</ecNumber>
    </submittedName>
</protein>
<dbReference type="KEGG" id="fpp:FPB0191_00044"/>
<dbReference type="RefSeq" id="WP_039103158.1">
    <property type="nucleotide sequence ID" value="NZ_CP009056.1"/>
</dbReference>
<dbReference type="GO" id="GO:0004252">
    <property type="term" value="F:serine-type endopeptidase activity"/>
    <property type="evidence" value="ECO:0007669"/>
    <property type="project" value="InterPro"/>
</dbReference>
<feature type="domain" description="Peptidase S49" evidence="12">
    <location>
        <begin position="161"/>
        <end position="304"/>
    </location>
</feature>
<feature type="region of interest" description="Disordered" evidence="10">
    <location>
        <begin position="70"/>
        <end position="102"/>
    </location>
</feature>
<dbReference type="InterPro" id="IPR029045">
    <property type="entry name" value="ClpP/crotonase-like_dom_sf"/>
</dbReference>
<feature type="transmembrane region" description="Helical" evidence="11">
    <location>
        <begin position="6"/>
        <end position="30"/>
    </location>
</feature>
<evidence type="ECO:0000256" key="6">
    <source>
        <dbReference type="ARBA" id="ARBA00022801"/>
    </source>
</evidence>
<organism evidence="14 15">
    <name type="scientific">Frischella perrara</name>
    <dbReference type="NCBI Taxonomy" id="1267021"/>
    <lineage>
        <taxon>Bacteria</taxon>
        <taxon>Pseudomonadati</taxon>
        <taxon>Pseudomonadota</taxon>
        <taxon>Gammaproteobacteria</taxon>
        <taxon>Orbales</taxon>
        <taxon>Orbaceae</taxon>
        <taxon>Frischella</taxon>
    </lineage>
</organism>
<evidence type="ECO:0000256" key="5">
    <source>
        <dbReference type="ARBA" id="ARBA00022692"/>
    </source>
</evidence>
<keyword evidence="3" id="KW-1003">Cell membrane</keyword>
<dbReference type="Pfam" id="PF08496">
    <property type="entry name" value="Peptidase_S49_N"/>
    <property type="match status" value="1"/>
</dbReference>
<keyword evidence="8 11" id="KW-1133">Transmembrane helix</keyword>
<dbReference type="Gene3D" id="6.20.330.10">
    <property type="match status" value="1"/>
</dbReference>
<keyword evidence="5 11" id="KW-0812">Transmembrane</keyword>
<dbReference type="EC" id="3.4.21.-" evidence="14"/>
<feature type="compositionally biased region" description="Basic residues" evidence="10">
    <location>
        <begin position="75"/>
        <end position="85"/>
    </location>
</feature>
<evidence type="ECO:0000256" key="9">
    <source>
        <dbReference type="ARBA" id="ARBA00023136"/>
    </source>
</evidence>
<gene>
    <name evidence="14" type="ORF">FPB0191_00044</name>
</gene>
<keyword evidence="4" id="KW-0645">Protease</keyword>
<evidence type="ECO:0000256" key="2">
    <source>
        <dbReference type="ARBA" id="ARBA00008683"/>
    </source>
</evidence>
<evidence type="ECO:0000313" key="15">
    <source>
        <dbReference type="Proteomes" id="UP000030901"/>
    </source>
</evidence>
<evidence type="ECO:0000256" key="11">
    <source>
        <dbReference type="SAM" id="Phobius"/>
    </source>
</evidence>
<evidence type="ECO:0000256" key="1">
    <source>
        <dbReference type="ARBA" id="ARBA00004236"/>
    </source>
</evidence>
<dbReference type="PANTHER" id="PTHR42987">
    <property type="entry name" value="PEPTIDASE S49"/>
    <property type="match status" value="1"/>
</dbReference>